<feature type="domain" description="HTH gntR-type" evidence="5">
    <location>
        <begin position="25"/>
        <end position="93"/>
    </location>
</feature>
<evidence type="ECO:0000256" key="1">
    <source>
        <dbReference type="ARBA" id="ARBA00023015"/>
    </source>
</evidence>
<dbReference type="InterPro" id="IPR036390">
    <property type="entry name" value="WH_DNA-bd_sf"/>
</dbReference>
<evidence type="ECO:0000313" key="7">
    <source>
        <dbReference type="Proteomes" id="UP000199392"/>
    </source>
</evidence>
<dbReference type="STRING" id="311180.SAMN04488050_11783"/>
<evidence type="ECO:0000256" key="4">
    <source>
        <dbReference type="SAM" id="MobiDB-lite"/>
    </source>
</evidence>
<feature type="compositionally biased region" description="Polar residues" evidence="4">
    <location>
        <begin position="332"/>
        <end position="346"/>
    </location>
</feature>
<evidence type="ECO:0000313" key="6">
    <source>
        <dbReference type="EMBL" id="SFT23317.1"/>
    </source>
</evidence>
<keyword evidence="3" id="KW-0804">Transcription</keyword>
<feature type="region of interest" description="Disordered" evidence="4">
    <location>
        <begin position="324"/>
        <end position="346"/>
    </location>
</feature>
<dbReference type="CDD" id="cd07377">
    <property type="entry name" value="WHTH_GntR"/>
    <property type="match status" value="1"/>
</dbReference>
<dbReference type="PANTHER" id="PTHR38445">
    <property type="entry name" value="HTH-TYPE TRANSCRIPTIONAL REPRESSOR YTRA"/>
    <property type="match status" value="1"/>
</dbReference>
<name>A0A1I6WBD3_9RHOB</name>
<dbReference type="GO" id="GO:0003677">
    <property type="term" value="F:DNA binding"/>
    <property type="evidence" value="ECO:0007669"/>
    <property type="project" value="UniProtKB-KW"/>
</dbReference>
<keyword evidence="7" id="KW-1185">Reference proteome</keyword>
<dbReference type="GO" id="GO:0003700">
    <property type="term" value="F:DNA-binding transcription factor activity"/>
    <property type="evidence" value="ECO:0007669"/>
    <property type="project" value="InterPro"/>
</dbReference>
<dbReference type="InterPro" id="IPR000524">
    <property type="entry name" value="Tscrpt_reg_HTH_GntR"/>
</dbReference>
<dbReference type="OrthoDB" id="7173258at2"/>
<dbReference type="Proteomes" id="UP000199392">
    <property type="component" value="Unassembled WGS sequence"/>
</dbReference>
<accession>A0A1I6WBD3</accession>
<dbReference type="PANTHER" id="PTHR38445:SF9">
    <property type="entry name" value="HTH-TYPE TRANSCRIPTIONAL REPRESSOR YTRA"/>
    <property type="match status" value="1"/>
</dbReference>
<dbReference type="EMBL" id="FOZW01000017">
    <property type="protein sequence ID" value="SFT23317.1"/>
    <property type="molecule type" value="Genomic_DNA"/>
</dbReference>
<dbReference type="SMART" id="SM00345">
    <property type="entry name" value="HTH_GNTR"/>
    <property type="match status" value="1"/>
</dbReference>
<proteinExistence type="predicted"/>
<dbReference type="InterPro" id="IPR036388">
    <property type="entry name" value="WH-like_DNA-bd_sf"/>
</dbReference>
<gene>
    <name evidence="6" type="ORF">SAMN04488050_11783</name>
</gene>
<keyword evidence="1" id="KW-0805">Transcription regulation</keyword>
<evidence type="ECO:0000256" key="3">
    <source>
        <dbReference type="ARBA" id="ARBA00023163"/>
    </source>
</evidence>
<keyword evidence="2" id="KW-0238">DNA-binding</keyword>
<reference evidence="7" key="1">
    <citation type="submission" date="2016-10" db="EMBL/GenBank/DDBJ databases">
        <authorList>
            <person name="Varghese N."/>
            <person name="Submissions S."/>
        </authorList>
    </citation>
    <scope>NUCLEOTIDE SEQUENCE [LARGE SCALE GENOMIC DNA]</scope>
    <source>
        <strain evidence="7">DSM 26894</strain>
    </source>
</reference>
<protein>
    <submittedName>
        <fullName evidence="6">GntR family transcriptional regulator</fullName>
    </submittedName>
</protein>
<dbReference type="RefSeq" id="WP_092430017.1">
    <property type="nucleotide sequence ID" value="NZ_FNCL01000017.1"/>
</dbReference>
<dbReference type="PROSITE" id="PS50949">
    <property type="entry name" value="HTH_GNTR"/>
    <property type="match status" value="1"/>
</dbReference>
<sequence length="346" mass="37311">MTARQAQLDEALARIADAIDLDSTVPVPQQLRGALEFGIAAGELPIGARLPSVRALARQLNLSPVTVSNVYAALQGAGHIEGRVGSGTFVSPNAPVADPEKFHALERAISSLIALARDCGIDRAELATRIGMDRPRNARPLRVLMLGNFAEATRAYAADVRPHLAPGDSIEPMLIDEVTERPPQDFDIVLSPRTLLPQARALFPRAEVLGLTVIPNEATRVALAAIPPEASVVGYSYFPTYVSMMKANVMRYAPHVSRLSMVVRGDESEAARARIAEADVLIYATGADYLAARLTPGQSAFEYRHTPDSQELRSILPPLLDRCRRRQPPCAEQTNGPQTAGSRDGT</sequence>
<dbReference type="SUPFAM" id="SSF46785">
    <property type="entry name" value="Winged helix' DNA-binding domain"/>
    <property type="match status" value="1"/>
</dbReference>
<evidence type="ECO:0000259" key="5">
    <source>
        <dbReference type="PROSITE" id="PS50949"/>
    </source>
</evidence>
<organism evidence="6 7">
    <name type="scientific">Alloyangia pacifica</name>
    <dbReference type="NCBI Taxonomy" id="311180"/>
    <lineage>
        <taxon>Bacteria</taxon>
        <taxon>Pseudomonadati</taxon>
        <taxon>Pseudomonadota</taxon>
        <taxon>Alphaproteobacteria</taxon>
        <taxon>Rhodobacterales</taxon>
        <taxon>Roseobacteraceae</taxon>
        <taxon>Alloyangia</taxon>
    </lineage>
</organism>
<dbReference type="Gene3D" id="1.10.10.10">
    <property type="entry name" value="Winged helix-like DNA-binding domain superfamily/Winged helix DNA-binding domain"/>
    <property type="match status" value="1"/>
</dbReference>
<dbReference type="AlphaFoldDB" id="A0A1I6WBD3"/>
<evidence type="ECO:0000256" key="2">
    <source>
        <dbReference type="ARBA" id="ARBA00023125"/>
    </source>
</evidence>
<dbReference type="Pfam" id="PF00392">
    <property type="entry name" value="GntR"/>
    <property type="match status" value="1"/>
</dbReference>